<gene>
    <name evidence="2" type="ORF">FAES_5414</name>
</gene>
<organism evidence="2 3">
    <name type="scientific">Fibrella aestuarina BUZ 2</name>
    <dbReference type="NCBI Taxonomy" id="1166018"/>
    <lineage>
        <taxon>Bacteria</taxon>
        <taxon>Pseudomonadati</taxon>
        <taxon>Bacteroidota</taxon>
        <taxon>Cytophagia</taxon>
        <taxon>Cytophagales</taxon>
        <taxon>Spirosomataceae</taxon>
        <taxon>Fibrella</taxon>
    </lineage>
</organism>
<sequence length="170" mass="18711">MRIVCLLLLLLGIGISGVQAQVVFPQSHFGVWQGTLYASTSGAKQPQKIPMKLTIDSLPGRPNRYAFYIKYGDQPARNYELVIIDPVKGICQIDEKDGVVLSATQMGNRIVSQFSVGESLITTTYTFNSRKVEFDLVFTSTRTTRTGPASQPVLVHAASTYQHADLSRAE</sequence>
<evidence type="ECO:0008006" key="4">
    <source>
        <dbReference type="Google" id="ProtNLM"/>
    </source>
</evidence>
<keyword evidence="1" id="KW-0732">Signal</keyword>
<dbReference type="OrthoDB" id="671386at2"/>
<evidence type="ECO:0000313" key="2">
    <source>
        <dbReference type="EMBL" id="CCH03413.1"/>
    </source>
</evidence>
<dbReference type="RefSeq" id="WP_015334510.1">
    <property type="nucleotide sequence ID" value="NC_020054.1"/>
</dbReference>
<feature type="chain" id="PRO_5003630645" description="DUF4488 domain-containing protein" evidence="1">
    <location>
        <begin position="21"/>
        <end position="170"/>
    </location>
</feature>
<accession>I0KH10</accession>
<evidence type="ECO:0000256" key="1">
    <source>
        <dbReference type="SAM" id="SignalP"/>
    </source>
</evidence>
<feature type="signal peptide" evidence="1">
    <location>
        <begin position="1"/>
        <end position="20"/>
    </location>
</feature>
<name>I0KH10_9BACT</name>
<dbReference type="EMBL" id="HE796683">
    <property type="protein sequence ID" value="CCH03413.1"/>
    <property type="molecule type" value="Genomic_DNA"/>
</dbReference>
<proteinExistence type="predicted"/>
<dbReference type="Proteomes" id="UP000011058">
    <property type="component" value="Chromosome"/>
</dbReference>
<dbReference type="HOGENOM" id="CLU_1568408_0_0_10"/>
<dbReference type="AlphaFoldDB" id="I0KH10"/>
<reference evidence="2 3" key="1">
    <citation type="journal article" date="2012" name="J. Bacteriol.">
        <title>Genome Sequence of Fibrella aestuarina BUZ 2T, a Filamentous Marine Bacterium.</title>
        <authorList>
            <person name="Filippini M."/>
            <person name="Qi W."/>
            <person name="Blom J."/>
            <person name="Goesmann A."/>
            <person name="Smits T.H."/>
            <person name="Bagheri H.C."/>
        </authorList>
    </citation>
    <scope>NUCLEOTIDE SEQUENCE [LARGE SCALE GENOMIC DNA]</scope>
    <source>
        <strain evidence="3">BUZ 2T</strain>
    </source>
</reference>
<dbReference type="KEGG" id="fae:FAES_5414"/>
<dbReference type="eggNOG" id="ENOG5032VAF">
    <property type="taxonomic scope" value="Bacteria"/>
</dbReference>
<keyword evidence="3" id="KW-1185">Reference proteome</keyword>
<evidence type="ECO:0000313" key="3">
    <source>
        <dbReference type="Proteomes" id="UP000011058"/>
    </source>
</evidence>
<protein>
    <recommendedName>
        <fullName evidence="4">DUF4488 domain-containing protein</fullName>
    </recommendedName>
</protein>